<reference evidence="1" key="1">
    <citation type="submission" date="2018-05" db="EMBL/GenBank/DDBJ databases">
        <authorList>
            <person name="Lanie J.A."/>
            <person name="Ng W.-L."/>
            <person name="Kazmierczak K.M."/>
            <person name="Andrzejewski T.M."/>
            <person name="Davidsen T.M."/>
            <person name="Wayne K.J."/>
            <person name="Tettelin H."/>
            <person name="Glass J.I."/>
            <person name="Rusch D."/>
            <person name="Podicherti R."/>
            <person name="Tsui H.-C.T."/>
            <person name="Winkler M.E."/>
        </authorList>
    </citation>
    <scope>NUCLEOTIDE SEQUENCE</scope>
</reference>
<sequence>MEDYKNLKEDNDLFPYEYGSLIYNDVMMNKRILDLFRRKEVESNMDLICKHMEENGVVFSSPGRSFRRKLLAFLSRYMNYRLRHPHRAEILKKDDKLRQLLDPLAKIICTEKITKKNGK</sequence>
<organism evidence="1">
    <name type="scientific">marine metagenome</name>
    <dbReference type="NCBI Taxonomy" id="408172"/>
    <lineage>
        <taxon>unclassified sequences</taxon>
        <taxon>metagenomes</taxon>
        <taxon>ecological metagenomes</taxon>
    </lineage>
</organism>
<gene>
    <name evidence="1" type="ORF">METZ01_LOCUS504576</name>
</gene>
<dbReference type="EMBL" id="UINC01222792">
    <property type="protein sequence ID" value="SVE51722.1"/>
    <property type="molecule type" value="Genomic_DNA"/>
</dbReference>
<accession>A0A383E4G5</accession>
<dbReference type="AlphaFoldDB" id="A0A383E4G5"/>
<name>A0A383E4G5_9ZZZZ</name>
<protein>
    <submittedName>
        <fullName evidence="1">Uncharacterized protein</fullName>
    </submittedName>
</protein>
<proteinExistence type="predicted"/>
<evidence type="ECO:0000313" key="1">
    <source>
        <dbReference type="EMBL" id="SVE51722.1"/>
    </source>
</evidence>